<dbReference type="GO" id="GO:0005840">
    <property type="term" value="C:ribosome"/>
    <property type="evidence" value="ECO:0007669"/>
    <property type="project" value="UniProtKB-KW"/>
</dbReference>
<reference evidence="4" key="1">
    <citation type="submission" date="2012-07" db="EMBL/GenBank/DDBJ databases">
        <title>Genome of the Chinese tree shrew, a rising model animal genetically related to primates.</title>
        <authorList>
            <person name="Zhang G."/>
            <person name="Fan Y."/>
            <person name="Yao Y."/>
            <person name="Huang Z."/>
        </authorList>
    </citation>
    <scope>NUCLEOTIDE SEQUENCE [LARGE SCALE GENOMIC DNA]</scope>
</reference>
<keyword evidence="3" id="KW-0689">Ribosomal protein</keyword>
<keyword evidence="4" id="KW-1185">Reference proteome</keyword>
<organism evidence="3 4">
    <name type="scientific">Tupaia chinensis</name>
    <name type="common">Chinese tree shrew</name>
    <name type="synonym">Tupaia belangeri chinensis</name>
    <dbReference type="NCBI Taxonomy" id="246437"/>
    <lineage>
        <taxon>Eukaryota</taxon>
        <taxon>Metazoa</taxon>
        <taxon>Chordata</taxon>
        <taxon>Craniata</taxon>
        <taxon>Vertebrata</taxon>
        <taxon>Euteleostomi</taxon>
        <taxon>Mammalia</taxon>
        <taxon>Eutheria</taxon>
        <taxon>Euarchontoglires</taxon>
        <taxon>Scandentia</taxon>
        <taxon>Tupaiidae</taxon>
        <taxon>Tupaia</taxon>
    </lineage>
</organism>
<accession>L9LAZ0</accession>
<dbReference type="AlphaFoldDB" id="L9LAZ0"/>
<dbReference type="GO" id="GO:0003735">
    <property type="term" value="F:structural constituent of ribosome"/>
    <property type="evidence" value="ECO:0007669"/>
    <property type="project" value="InterPro"/>
</dbReference>
<dbReference type="GO" id="GO:0006412">
    <property type="term" value="P:translation"/>
    <property type="evidence" value="ECO:0007669"/>
    <property type="project" value="InterPro"/>
</dbReference>
<reference evidence="4" key="2">
    <citation type="journal article" date="2013" name="Nat. Commun.">
        <title>Genome of the Chinese tree shrew.</title>
        <authorList>
            <person name="Fan Y."/>
            <person name="Huang Z.Y."/>
            <person name="Cao C.C."/>
            <person name="Chen C.S."/>
            <person name="Chen Y.X."/>
            <person name="Fan D.D."/>
            <person name="He J."/>
            <person name="Hou H.L."/>
            <person name="Hu L."/>
            <person name="Hu X.T."/>
            <person name="Jiang X.T."/>
            <person name="Lai R."/>
            <person name="Lang Y.S."/>
            <person name="Liang B."/>
            <person name="Liao S.G."/>
            <person name="Mu D."/>
            <person name="Ma Y.Y."/>
            <person name="Niu Y.Y."/>
            <person name="Sun X.Q."/>
            <person name="Xia J.Q."/>
            <person name="Xiao J."/>
            <person name="Xiong Z.Q."/>
            <person name="Xu L."/>
            <person name="Yang L."/>
            <person name="Zhang Y."/>
            <person name="Zhao W."/>
            <person name="Zhao X.D."/>
            <person name="Zheng Y.T."/>
            <person name="Zhou J.M."/>
            <person name="Zhu Y.B."/>
            <person name="Zhang G.J."/>
            <person name="Wang J."/>
            <person name="Yao Y.G."/>
        </authorList>
    </citation>
    <scope>NUCLEOTIDE SEQUENCE [LARGE SCALE GENOMIC DNA]</scope>
</reference>
<evidence type="ECO:0000259" key="2">
    <source>
        <dbReference type="Pfam" id="PF03868"/>
    </source>
</evidence>
<dbReference type="eggNOG" id="ENOG502QVGU">
    <property type="taxonomic scope" value="Eukaryota"/>
</dbReference>
<dbReference type="STRING" id="246437.L9LAZ0"/>
<dbReference type="Pfam" id="PF03868">
    <property type="entry name" value="Ribosomal_L6e_N"/>
    <property type="match status" value="1"/>
</dbReference>
<feature type="compositionally biased region" description="Basic and acidic residues" evidence="1">
    <location>
        <begin position="1"/>
        <end position="32"/>
    </location>
</feature>
<gene>
    <name evidence="3" type="ORF">TREES_T100010420</name>
</gene>
<feature type="region of interest" description="Disordered" evidence="1">
    <location>
        <begin position="1"/>
        <end position="54"/>
    </location>
</feature>
<protein>
    <submittedName>
        <fullName evidence="3">60S ribosomal protein L6</fullName>
    </submittedName>
</protein>
<name>L9LAZ0_TUPCH</name>
<keyword evidence="3" id="KW-0687">Ribonucleoprotein</keyword>
<evidence type="ECO:0000313" key="4">
    <source>
        <dbReference type="Proteomes" id="UP000011518"/>
    </source>
</evidence>
<evidence type="ECO:0000313" key="3">
    <source>
        <dbReference type="EMBL" id="ELW72043.1"/>
    </source>
</evidence>
<dbReference type="InParanoid" id="L9LAZ0"/>
<proteinExistence type="predicted"/>
<dbReference type="InterPro" id="IPR005568">
    <property type="entry name" value="Ribosomal_uL6_N"/>
</dbReference>
<sequence length="173" mass="19107">MAGEKAEKLHTNGRKPEAKKTDVSGEVRKGDPKAQQPKKGKPHRNPNPGLVRGISRCSQPCHVFLQGVYKGKYSTTEDRIETKRKVLASVTKPAGGATNGGTRVVKLRKKPRYYPTEDVPRKLLIHGKKTLQLACEKAASQHHSQDHLTLSLDTTEPETGFREAAEHRLATVT</sequence>
<feature type="domain" description="Large ribosomal subunit protein uL6 N-terminal" evidence="2">
    <location>
        <begin position="36"/>
        <end position="93"/>
    </location>
</feature>
<dbReference type="Proteomes" id="UP000011518">
    <property type="component" value="Unassembled WGS sequence"/>
</dbReference>
<dbReference type="EMBL" id="KB320448">
    <property type="protein sequence ID" value="ELW72043.1"/>
    <property type="molecule type" value="Genomic_DNA"/>
</dbReference>
<evidence type="ECO:0000256" key="1">
    <source>
        <dbReference type="SAM" id="MobiDB-lite"/>
    </source>
</evidence>